<gene>
    <name evidence="1" type="ORF">U9M48_023329</name>
</gene>
<organism evidence="1 2">
    <name type="scientific">Paspalum notatum var. saurae</name>
    <dbReference type="NCBI Taxonomy" id="547442"/>
    <lineage>
        <taxon>Eukaryota</taxon>
        <taxon>Viridiplantae</taxon>
        <taxon>Streptophyta</taxon>
        <taxon>Embryophyta</taxon>
        <taxon>Tracheophyta</taxon>
        <taxon>Spermatophyta</taxon>
        <taxon>Magnoliopsida</taxon>
        <taxon>Liliopsida</taxon>
        <taxon>Poales</taxon>
        <taxon>Poaceae</taxon>
        <taxon>PACMAD clade</taxon>
        <taxon>Panicoideae</taxon>
        <taxon>Andropogonodae</taxon>
        <taxon>Paspaleae</taxon>
        <taxon>Paspalinae</taxon>
        <taxon>Paspalum</taxon>
    </lineage>
</organism>
<reference evidence="1 2" key="1">
    <citation type="submission" date="2024-02" db="EMBL/GenBank/DDBJ databases">
        <title>High-quality chromosome-scale genome assembly of Pensacola bahiagrass (Paspalum notatum Flugge var. saurae).</title>
        <authorList>
            <person name="Vega J.M."/>
            <person name="Podio M."/>
            <person name="Orjuela J."/>
            <person name="Siena L.A."/>
            <person name="Pessino S.C."/>
            <person name="Combes M.C."/>
            <person name="Mariac C."/>
            <person name="Albertini E."/>
            <person name="Pupilli F."/>
            <person name="Ortiz J.P.A."/>
            <person name="Leblanc O."/>
        </authorList>
    </citation>
    <scope>NUCLEOTIDE SEQUENCE [LARGE SCALE GENOMIC DNA]</scope>
    <source>
        <strain evidence="1">R1</strain>
        <tissue evidence="1">Leaf</tissue>
    </source>
</reference>
<evidence type="ECO:0000313" key="2">
    <source>
        <dbReference type="Proteomes" id="UP001341281"/>
    </source>
</evidence>
<dbReference type="Proteomes" id="UP001341281">
    <property type="component" value="Chromosome 05"/>
</dbReference>
<accession>A0AAQ3TKH6</accession>
<keyword evidence="2" id="KW-1185">Reference proteome</keyword>
<dbReference type="EMBL" id="CP144749">
    <property type="protein sequence ID" value="WVZ75255.1"/>
    <property type="molecule type" value="Genomic_DNA"/>
</dbReference>
<name>A0AAQ3TKH6_PASNO</name>
<protein>
    <submittedName>
        <fullName evidence="1">Uncharacterized protein</fullName>
    </submittedName>
</protein>
<dbReference type="AlphaFoldDB" id="A0AAQ3TKH6"/>
<proteinExistence type="predicted"/>
<sequence length="70" mass="8100">MGGFNMILHAEDKNNGRLHRKQMQRFRNLIEDLELHEISLTESLLDQMGKATQPCQELIEPSRLLTEALP</sequence>
<evidence type="ECO:0000313" key="1">
    <source>
        <dbReference type="EMBL" id="WVZ75255.1"/>
    </source>
</evidence>